<reference evidence="2 3" key="1">
    <citation type="submission" date="2024-10" db="EMBL/GenBank/DDBJ databases">
        <title>Updated reference genomes for cyclostephanoid diatoms.</title>
        <authorList>
            <person name="Roberts W.R."/>
            <person name="Alverson A.J."/>
        </authorList>
    </citation>
    <scope>NUCLEOTIDE SEQUENCE [LARGE SCALE GENOMIC DNA]</scope>
    <source>
        <strain evidence="2 3">AJA010-31</strain>
    </source>
</reference>
<proteinExistence type="predicted"/>
<gene>
    <name evidence="2" type="ORF">ACHAWO_006612</name>
</gene>
<name>A0ABD3P5D9_9STRA</name>
<evidence type="ECO:0000256" key="1">
    <source>
        <dbReference type="SAM" id="SignalP"/>
    </source>
</evidence>
<feature type="signal peptide" evidence="1">
    <location>
        <begin position="1"/>
        <end position="20"/>
    </location>
</feature>
<accession>A0ABD3P5D9</accession>
<comment type="caution">
    <text evidence="2">The sequence shown here is derived from an EMBL/GenBank/DDBJ whole genome shotgun (WGS) entry which is preliminary data.</text>
</comment>
<protein>
    <submittedName>
        <fullName evidence="2">Uncharacterized protein</fullName>
    </submittedName>
</protein>
<evidence type="ECO:0000313" key="3">
    <source>
        <dbReference type="Proteomes" id="UP001530400"/>
    </source>
</evidence>
<dbReference type="EMBL" id="JALLPJ020000783">
    <property type="protein sequence ID" value="KAL3783038.1"/>
    <property type="molecule type" value="Genomic_DNA"/>
</dbReference>
<sequence>MSSNRLVLIVVTMVLAAATAFVPPAYRNEVRTQTQMNLLGGAKVARTHEEDIELTIAEIMKYAAKMDKDNIVDDDDDELDVAVVGNLISEPQKQEVRSRDDPLEKIKSLGSKIKGKFKKR</sequence>
<dbReference type="AlphaFoldDB" id="A0ABD3P5D9"/>
<dbReference type="Proteomes" id="UP001530400">
    <property type="component" value="Unassembled WGS sequence"/>
</dbReference>
<keyword evidence="1" id="KW-0732">Signal</keyword>
<organism evidence="2 3">
    <name type="scientific">Cyclotella atomus</name>
    <dbReference type="NCBI Taxonomy" id="382360"/>
    <lineage>
        <taxon>Eukaryota</taxon>
        <taxon>Sar</taxon>
        <taxon>Stramenopiles</taxon>
        <taxon>Ochrophyta</taxon>
        <taxon>Bacillariophyta</taxon>
        <taxon>Coscinodiscophyceae</taxon>
        <taxon>Thalassiosirophycidae</taxon>
        <taxon>Stephanodiscales</taxon>
        <taxon>Stephanodiscaceae</taxon>
        <taxon>Cyclotella</taxon>
    </lineage>
</organism>
<evidence type="ECO:0000313" key="2">
    <source>
        <dbReference type="EMBL" id="KAL3783038.1"/>
    </source>
</evidence>
<keyword evidence="3" id="KW-1185">Reference proteome</keyword>
<feature type="chain" id="PRO_5044762052" evidence="1">
    <location>
        <begin position="21"/>
        <end position="120"/>
    </location>
</feature>